<accession>A0A8K0X572</accession>
<name>A0A8K0X572_9PEZI</name>
<dbReference type="InterPro" id="IPR004045">
    <property type="entry name" value="Glutathione_S-Trfase_N"/>
</dbReference>
<evidence type="ECO:0000259" key="2">
    <source>
        <dbReference type="PROSITE" id="PS50404"/>
    </source>
</evidence>
<feature type="domain" description="GST N-terminal" evidence="2">
    <location>
        <begin position="64"/>
        <end position="155"/>
    </location>
</feature>
<dbReference type="PROSITE" id="PS50404">
    <property type="entry name" value="GST_NTER"/>
    <property type="match status" value="1"/>
</dbReference>
<evidence type="ECO:0000313" key="4">
    <source>
        <dbReference type="Proteomes" id="UP000813385"/>
    </source>
</evidence>
<sequence length="326" mass="36262">MSRRNPSCVTVLLPLFQLSLLQASFSSHCRPPNTTMESDFSPANGAPKDVPLKDAPLLLYDIAFAPPYAENACAPNPWKARYALNFKGAPYTTHWVQMHEIGKVRRGLGVPAGRKFADGTEFYTLPMLAGPGIPTPIGDSFDIAAYLETTFPGAGAGDLFPQQELPYTCPIKMEVLVPLSERPKGPHDAYERFNTEVDAAFSLHAQLMGQGMVWDPKYEADIKAEFVRRIGAESWEAMGIYGEPRRKMLDSLRDTVKELAEMFQKDTSGTFVLGERPSHADIIVGGWLRMMSRTLPSEEWVEVEGWHDGVFGRLHAALQQRFGDVQ</sequence>
<dbReference type="Proteomes" id="UP000813385">
    <property type="component" value="Unassembled WGS sequence"/>
</dbReference>
<dbReference type="OrthoDB" id="4951845at2759"/>
<dbReference type="Pfam" id="PF13409">
    <property type="entry name" value="GST_N_2"/>
    <property type="match status" value="1"/>
</dbReference>
<comment type="caution">
    <text evidence="3">The sequence shown here is derived from an EMBL/GenBank/DDBJ whole genome shotgun (WGS) entry which is preliminary data.</text>
</comment>
<dbReference type="SUPFAM" id="SSF47616">
    <property type="entry name" value="GST C-terminal domain-like"/>
    <property type="match status" value="1"/>
</dbReference>
<dbReference type="AlphaFoldDB" id="A0A8K0X572"/>
<dbReference type="EMBL" id="JAGPXD010000003">
    <property type="protein sequence ID" value="KAH7363178.1"/>
    <property type="molecule type" value="Genomic_DNA"/>
</dbReference>
<dbReference type="Gene3D" id="3.40.30.10">
    <property type="entry name" value="Glutaredoxin"/>
    <property type="match status" value="1"/>
</dbReference>
<protein>
    <recommendedName>
        <fullName evidence="2">GST N-terminal domain-containing protein</fullName>
    </recommendedName>
</protein>
<evidence type="ECO:0000256" key="1">
    <source>
        <dbReference type="SAM" id="SignalP"/>
    </source>
</evidence>
<feature type="chain" id="PRO_5035418969" description="GST N-terminal domain-containing protein" evidence="1">
    <location>
        <begin position="24"/>
        <end position="326"/>
    </location>
</feature>
<organism evidence="3 4">
    <name type="scientific">Plectosphaerella cucumerina</name>
    <dbReference type="NCBI Taxonomy" id="40658"/>
    <lineage>
        <taxon>Eukaryota</taxon>
        <taxon>Fungi</taxon>
        <taxon>Dikarya</taxon>
        <taxon>Ascomycota</taxon>
        <taxon>Pezizomycotina</taxon>
        <taxon>Sordariomycetes</taxon>
        <taxon>Hypocreomycetidae</taxon>
        <taxon>Glomerellales</taxon>
        <taxon>Plectosphaerellaceae</taxon>
        <taxon>Plectosphaerella</taxon>
    </lineage>
</organism>
<dbReference type="Pfam" id="PF22041">
    <property type="entry name" value="GST_C_7"/>
    <property type="match status" value="1"/>
</dbReference>
<keyword evidence="4" id="KW-1185">Reference proteome</keyword>
<gene>
    <name evidence="3" type="ORF">B0T11DRAFT_282226</name>
</gene>
<dbReference type="InterPro" id="IPR054416">
    <property type="entry name" value="GST_UstS-like_C"/>
</dbReference>
<dbReference type="InterPro" id="IPR036249">
    <property type="entry name" value="Thioredoxin-like_sf"/>
</dbReference>
<feature type="signal peptide" evidence="1">
    <location>
        <begin position="1"/>
        <end position="23"/>
    </location>
</feature>
<dbReference type="SUPFAM" id="SSF52833">
    <property type="entry name" value="Thioredoxin-like"/>
    <property type="match status" value="1"/>
</dbReference>
<dbReference type="Gene3D" id="1.20.1050.10">
    <property type="match status" value="1"/>
</dbReference>
<keyword evidence="1" id="KW-0732">Signal</keyword>
<reference evidence="3" key="1">
    <citation type="journal article" date="2021" name="Nat. Commun.">
        <title>Genetic determinants of endophytism in the Arabidopsis root mycobiome.</title>
        <authorList>
            <person name="Mesny F."/>
            <person name="Miyauchi S."/>
            <person name="Thiergart T."/>
            <person name="Pickel B."/>
            <person name="Atanasova L."/>
            <person name="Karlsson M."/>
            <person name="Huettel B."/>
            <person name="Barry K.W."/>
            <person name="Haridas S."/>
            <person name="Chen C."/>
            <person name="Bauer D."/>
            <person name="Andreopoulos W."/>
            <person name="Pangilinan J."/>
            <person name="LaButti K."/>
            <person name="Riley R."/>
            <person name="Lipzen A."/>
            <person name="Clum A."/>
            <person name="Drula E."/>
            <person name="Henrissat B."/>
            <person name="Kohler A."/>
            <person name="Grigoriev I.V."/>
            <person name="Martin F.M."/>
            <person name="Hacquard S."/>
        </authorList>
    </citation>
    <scope>NUCLEOTIDE SEQUENCE</scope>
    <source>
        <strain evidence="3">MPI-CAGE-AT-0016</strain>
    </source>
</reference>
<proteinExistence type="predicted"/>
<evidence type="ECO:0000313" key="3">
    <source>
        <dbReference type="EMBL" id="KAH7363178.1"/>
    </source>
</evidence>
<dbReference type="InterPro" id="IPR036282">
    <property type="entry name" value="Glutathione-S-Trfase_C_sf"/>
</dbReference>